<evidence type="ECO:0000313" key="3">
    <source>
        <dbReference type="EMBL" id="GGE49343.1"/>
    </source>
</evidence>
<protein>
    <submittedName>
        <fullName evidence="3">Virulence factor</fullName>
    </submittedName>
</protein>
<dbReference type="RefSeq" id="WP_132535739.1">
    <property type="nucleotide sequence ID" value="NZ_BMJO01000002.1"/>
</dbReference>
<gene>
    <name evidence="3" type="ORF">GCM10011413_14390</name>
</gene>
<keyword evidence="4" id="KW-1185">Reference proteome</keyword>
<sequence>MKNILFLLLAVCFCLSSCALFKRDRSSEYNAMGIKEFNLPIFLYPAKKTPTRKLLIFFSGDGGWMKFEDNLSVKFADSGFQTIGINARSYFWKQKTPEQTKQDILQLMRKYAFKYHAHQIYLCGYSFGADVVPFIYNLLPYRAKKHVMALELLSPYATTDFVVHFSDLTNISSDHYVYKVDQEVQKISIPVYCFYGVEENDKHLKNVSTTNFHLDTLEGNHHYAVSSYGKIVSILSNQK</sequence>
<keyword evidence="1" id="KW-0732">Signal</keyword>
<comment type="caution">
    <text evidence="3">The sequence shown here is derived from an EMBL/GenBank/DDBJ whole genome shotgun (WGS) entry which is preliminary data.</text>
</comment>
<reference evidence="4" key="1">
    <citation type="journal article" date="2019" name="Int. J. Syst. Evol. Microbiol.">
        <title>The Global Catalogue of Microorganisms (GCM) 10K type strain sequencing project: providing services to taxonomists for standard genome sequencing and annotation.</title>
        <authorList>
            <consortium name="The Broad Institute Genomics Platform"/>
            <consortium name="The Broad Institute Genome Sequencing Center for Infectious Disease"/>
            <person name="Wu L."/>
            <person name="Ma J."/>
        </authorList>
    </citation>
    <scope>NUCLEOTIDE SEQUENCE [LARGE SCALE GENOMIC DNA]</scope>
    <source>
        <strain evidence="4">CGMCC 1.15644</strain>
    </source>
</reference>
<evidence type="ECO:0000259" key="2">
    <source>
        <dbReference type="Pfam" id="PF06057"/>
    </source>
</evidence>
<dbReference type="Pfam" id="PF06057">
    <property type="entry name" value="VirJ"/>
    <property type="match status" value="1"/>
</dbReference>
<feature type="chain" id="PRO_5045832160" evidence="1">
    <location>
        <begin position="20"/>
        <end position="239"/>
    </location>
</feature>
<feature type="signal peptide" evidence="1">
    <location>
        <begin position="1"/>
        <end position="19"/>
    </location>
</feature>
<dbReference type="EMBL" id="BMJO01000002">
    <property type="protein sequence ID" value="GGE49343.1"/>
    <property type="molecule type" value="Genomic_DNA"/>
</dbReference>
<proteinExistence type="predicted"/>
<dbReference type="Gene3D" id="3.40.50.1820">
    <property type="entry name" value="alpha/beta hydrolase"/>
    <property type="match status" value="1"/>
</dbReference>
<name>A0ABQ1SQD5_9SPHI</name>
<feature type="domain" description="Bacterial virulence" evidence="2">
    <location>
        <begin position="54"/>
        <end position="225"/>
    </location>
</feature>
<evidence type="ECO:0000313" key="4">
    <source>
        <dbReference type="Proteomes" id="UP000622648"/>
    </source>
</evidence>
<organism evidence="3 4">
    <name type="scientific">Pedobacter psychrotolerans</name>
    <dbReference type="NCBI Taxonomy" id="1843235"/>
    <lineage>
        <taxon>Bacteria</taxon>
        <taxon>Pseudomonadati</taxon>
        <taxon>Bacteroidota</taxon>
        <taxon>Sphingobacteriia</taxon>
        <taxon>Sphingobacteriales</taxon>
        <taxon>Sphingobacteriaceae</taxon>
        <taxon>Pedobacter</taxon>
    </lineage>
</organism>
<dbReference type="Proteomes" id="UP000622648">
    <property type="component" value="Unassembled WGS sequence"/>
</dbReference>
<dbReference type="InterPro" id="IPR029058">
    <property type="entry name" value="AB_hydrolase_fold"/>
</dbReference>
<dbReference type="SUPFAM" id="SSF53474">
    <property type="entry name" value="alpha/beta-Hydrolases"/>
    <property type="match status" value="1"/>
</dbReference>
<accession>A0ABQ1SQD5</accession>
<dbReference type="InterPro" id="IPR010333">
    <property type="entry name" value="VirJ"/>
</dbReference>
<evidence type="ECO:0000256" key="1">
    <source>
        <dbReference type="SAM" id="SignalP"/>
    </source>
</evidence>